<feature type="transmembrane region" description="Helical" evidence="11">
    <location>
        <begin position="141"/>
        <end position="160"/>
    </location>
</feature>
<dbReference type="InterPro" id="IPR013106">
    <property type="entry name" value="Ig_V-set"/>
</dbReference>
<dbReference type="InterPro" id="IPR036179">
    <property type="entry name" value="Ig-like_dom_sf"/>
</dbReference>
<evidence type="ECO:0000256" key="7">
    <source>
        <dbReference type="ARBA" id="ARBA00023157"/>
    </source>
</evidence>
<feature type="transmembrane region" description="Helical" evidence="11">
    <location>
        <begin position="184"/>
        <end position="203"/>
    </location>
</feature>
<name>A0AAE0PXK3_9TELE</name>
<dbReference type="SMART" id="SM00409">
    <property type="entry name" value="IG"/>
    <property type="match status" value="3"/>
</dbReference>
<evidence type="ECO:0000256" key="11">
    <source>
        <dbReference type="SAM" id="Phobius"/>
    </source>
</evidence>
<evidence type="ECO:0000256" key="6">
    <source>
        <dbReference type="ARBA" id="ARBA00023136"/>
    </source>
</evidence>
<dbReference type="Gene3D" id="2.60.40.10">
    <property type="entry name" value="Immunoglobulins"/>
    <property type="match status" value="2"/>
</dbReference>
<dbReference type="SUPFAM" id="SSF48726">
    <property type="entry name" value="Immunoglobulin"/>
    <property type="match status" value="3"/>
</dbReference>
<dbReference type="PROSITE" id="PS50835">
    <property type="entry name" value="IG_LIKE"/>
    <property type="match status" value="2"/>
</dbReference>
<feature type="transmembrane region" description="Helical" evidence="11">
    <location>
        <begin position="265"/>
        <end position="284"/>
    </location>
</feature>
<keyword evidence="5 11" id="KW-1133">Transmembrane helix</keyword>
<dbReference type="GO" id="GO:0031295">
    <property type="term" value="P:T cell costimulation"/>
    <property type="evidence" value="ECO:0007669"/>
    <property type="project" value="TreeGrafter"/>
</dbReference>
<evidence type="ECO:0000256" key="9">
    <source>
        <dbReference type="ARBA" id="ARBA00023180"/>
    </source>
</evidence>
<dbReference type="PANTHER" id="PTHR25466:SF14">
    <property type="entry name" value="BUTYROPHILIN SUBFAMILY 2 MEMBER A2-LIKE-RELATED"/>
    <property type="match status" value="1"/>
</dbReference>
<dbReference type="PANTHER" id="PTHR25466">
    <property type="entry name" value="T-LYMPHOCYTE ACTIVATION ANTIGEN"/>
    <property type="match status" value="1"/>
</dbReference>
<feature type="non-terminal residue" evidence="13">
    <location>
        <position position="678"/>
    </location>
</feature>
<keyword evidence="6 11" id="KW-0472">Membrane</keyword>
<keyword evidence="10" id="KW-0393">Immunoglobulin domain</keyword>
<dbReference type="Pfam" id="PF07686">
    <property type="entry name" value="V-set"/>
    <property type="match status" value="2"/>
</dbReference>
<dbReference type="GO" id="GO:0071222">
    <property type="term" value="P:cellular response to lipopolysaccharide"/>
    <property type="evidence" value="ECO:0007669"/>
    <property type="project" value="TreeGrafter"/>
</dbReference>
<keyword evidence="3 11" id="KW-0812">Transmembrane</keyword>
<dbReference type="AlphaFoldDB" id="A0AAE0PXK3"/>
<organism evidence="13 14">
    <name type="scientific">Hemibagrus guttatus</name>
    <dbReference type="NCBI Taxonomy" id="175788"/>
    <lineage>
        <taxon>Eukaryota</taxon>
        <taxon>Metazoa</taxon>
        <taxon>Chordata</taxon>
        <taxon>Craniata</taxon>
        <taxon>Vertebrata</taxon>
        <taxon>Euteleostomi</taxon>
        <taxon>Actinopterygii</taxon>
        <taxon>Neopterygii</taxon>
        <taxon>Teleostei</taxon>
        <taxon>Ostariophysi</taxon>
        <taxon>Siluriformes</taxon>
        <taxon>Bagridae</taxon>
        <taxon>Hemibagrus</taxon>
    </lineage>
</organism>
<keyword evidence="2" id="KW-1003">Cell membrane</keyword>
<keyword evidence="8" id="KW-0675">Receptor</keyword>
<proteinExistence type="predicted"/>
<dbReference type="GO" id="GO:0042102">
    <property type="term" value="P:positive regulation of T cell proliferation"/>
    <property type="evidence" value="ECO:0007669"/>
    <property type="project" value="TreeGrafter"/>
</dbReference>
<evidence type="ECO:0000313" key="14">
    <source>
        <dbReference type="Proteomes" id="UP001274896"/>
    </source>
</evidence>
<dbReference type="GO" id="GO:0007166">
    <property type="term" value="P:cell surface receptor signaling pathway"/>
    <property type="evidence" value="ECO:0007669"/>
    <property type="project" value="TreeGrafter"/>
</dbReference>
<evidence type="ECO:0000256" key="8">
    <source>
        <dbReference type="ARBA" id="ARBA00023170"/>
    </source>
</evidence>
<dbReference type="GO" id="GO:0006955">
    <property type="term" value="P:immune response"/>
    <property type="evidence" value="ECO:0007669"/>
    <property type="project" value="TreeGrafter"/>
</dbReference>
<sequence length="678" mass="75168">EGEGTGYWISPTFDFLCIHVLSVLVQNIEIHTAEVGDTVILPCYIDPTVAGGDVFWRDEGDHTVVDIIMGKEDFIDQSSKYKGRVETFTDEIANGNFSIMLSNVNLSDSTIYTCNAPGHVRRVELSVNENQMPDNAGEIRLWRNLFITLGMVIGVVVLAVTENQTSTNDECQDQMPDKSGEIRLWRNLFITLGMVIGVVVLAVTENQTSTNDECQDQMPDKSGEIRLWRNLFITLGMVIGVVVLAVTENQTLDKSGEIRLWRNLFITLGMVIGVVVLAVTVSITSCCGKTKSPNCDVELLEVTGTQIYLCAVELLNVSQRSRSLTPGYSNTTFKKRFSLQYNSSLFIHNISTNELGVYYCIQTQTDSPPDISSGIRLYIQNHSAENQTSTNDECQDQMPDKSGEIRLWRNLFITLGMVIGVVVLAVTVSITSCCGKTKSPNCDVELLEVTGTQSWLPKATNDSSYTVVEFHPLKGQNGAIITDAIKPDTIKPSFSDELQCVHVMSLVQCVHVVHSVAGETVTLPCPTSQIKLDGHNVYWRFNDSMTVCDIIRGEVDFDEQHAMYKGKVKYFPGELKGNFSIQLLDVNSAHHGIYTCIIPNVATEMVYLTIEEKPCGRGGRGAYESRGKGLLDVFLHGLTLSNQQQRFFFFRLFPSGVATANHLSPPIPIFCILNTCTH</sequence>
<evidence type="ECO:0000256" key="5">
    <source>
        <dbReference type="ARBA" id="ARBA00022989"/>
    </source>
</evidence>
<dbReference type="InterPro" id="IPR007110">
    <property type="entry name" value="Ig-like_dom"/>
</dbReference>
<evidence type="ECO:0000259" key="12">
    <source>
        <dbReference type="PROSITE" id="PS50835"/>
    </source>
</evidence>
<dbReference type="InterPro" id="IPR051713">
    <property type="entry name" value="T-cell_Activation_Regulation"/>
</dbReference>
<dbReference type="GO" id="GO:0009897">
    <property type="term" value="C:external side of plasma membrane"/>
    <property type="evidence" value="ECO:0007669"/>
    <property type="project" value="TreeGrafter"/>
</dbReference>
<evidence type="ECO:0000256" key="4">
    <source>
        <dbReference type="ARBA" id="ARBA00022729"/>
    </source>
</evidence>
<feature type="domain" description="Ig-like" evidence="12">
    <location>
        <begin position="11"/>
        <end position="126"/>
    </location>
</feature>
<keyword evidence="14" id="KW-1185">Reference proteome</keyword>
<protein>
    <recommendedName>
        <fullName evidence="12">Ig-like domain-containing protein</fullName>
    </recommendedName>
</protein>
<dbReference type="InterPro" id="IPR013783">
    <property type="entry name" value="Ig-like_fold"/>
</dbReference>
<comment type="subcellular location">
    <subcellularLocation>
        <location evidence="1">Cell membrane</location>
        <topology evidence="1">Single-pass type I membrane protein</topology>
    </subcellularLocation>
</comment>
<evidence type="ECO:0000256" key="2">
    <source>
        <dbReference type="ARBA" id="ARBA00022475"/>
    </source>
</evidence>
<keyword evidence="9" id="KW-0325">Glycoprotein</keyword>
<dbReference type="InterPro" id="IPR003599">
    <property type="entry name" value="Ig_sub"/>
</dbReference>
<accession>A0AAE0PXK3</accession>
<evidence type="ECO:0000256" key="10">
    <source>
        <dbReference type="ARBA" id="ARBA00023319"/>
    </source>
</evidence>
<feature type="transmembrane region" description="Helical" evidence="11">
    <location>
        <begin position="227"/>
        <end position="245"/>
    </location>
</feature>
<feature type="domain" description="Ig-like" evidence="12">
    <location>
        <begin position="492"/>
        <end position="609"/>
    </location>
</feature>
<dbReference type="GO" id="GO:0042130">
    <property type="term" value="P:negative regulation of T cell proliferation"/>
    <property type="evidence" value="ECO:0007669"/>
    <property type="project" value="TreeGrafter"/>
</dbReference>
<dbReference type="SMART" id="SM00406">
    <property type="entry name" value="IGv"/>
    <property type="match status" value="2"/>
</dbReference>
<comment type="caution">
    <text evidence="13">The sequence shown here is derived from an EMBL/GenBank/DDBJ whole genome shotgun (WGS) entry which is preliminary data.</text>
</comment>
<keyword evidence="4" id="KW-0732">Signal</keyword>
<evidence type="ECO:0000313" key="13">
    <source>
        <dbReference type="EMBL" id="KAK3510011.1"/>
    </source>
</evidence>
<dbReference type="EMBL" id="JAUCMX010000026">
    <property type="protein sequence ID" value="KAK3510011.1"/>
    <property type="molecule type" value="Genomic_DNA"/>
</dbReference>
<evidence type="ECO:0000256" key="1">
    <source>
        <dbReference type="ARBA" id="ARBA00004251"/>
    </source>
</evidence>
<feature type="transmembrane region" description="Helical" evidence="11">
    <location>
        <begin position="411"/>
        <end position="430"/>
    </location>
</feature>
<gene>
    <name evidence="13" type="ORF">QTP70_025309</name>
</gene>
<keyword evidence="7" id="KW-1015">Disulfide bond</keyword>
<reference evidence="13" key="1">
    <citation type="submission" date="2023-06" db="EMBL/GenBank/DDBJ databases">
        <title>Male Hemibagrus guttatus genome.</title>
        <authorList>
            <person name="Bian C."/>
        </authorList>
    </citation>
    <scope>NUCLEOTIDE SEQUENCE</scope>
    <source>
        <strain evidence="13">Male_cb2023</strain>
        <tissue evidence="13">Muscle</tissue>
    </source>
</reference>
<evidence type="ECO:0000256" key="3">
    <source>
        <dbReference type="ARBA" id="ARBA00022692"/>
    </source>
</evidence>
<dbReference type="Proteomes" id="UP001274896">
    <property type="component" value="Unassembled WGS sequence"/>
</dbReference>